<organism evidence="1 3">
    <name type="scientific">Alkalihalobacillus alcalophilus ATCC 27647 = CGMCC 1.3604</name>
    <dbReference type="NCBI Taxonomy" id="1218173"/>
    <lineage>
        <taxon>Bacteria</taxon>
        <taxon>Bacillati</taxon>
        <taxon>Bacillota</taxon>
        <taxon>Bacilli</taxon>
        <taxon>Bacillales</taxon>
        <taxon>Bacillaceae</taxon>
        <taxon>Alkalihalobacillus</taxon>
    </lineage>
</organism>
<evidence type="ECO:0000313" key="4">
    <source>
        <dbReference type="Proteomes" id="UP000297014"/>
    </source>
</evidence>
<evidence type="ECO:0000313" key="1">
    <source>
        <dbReference type="EMBL" id="KGA95643.1"/>
    </source>
</evidence>
<gene>
    <name evidence="2" type="ORF">AJ85_15955</name>
    <name evidence="1" type="ORF">BALCAV_0221175</name>
</gene>
<dbReference type="RefSeq" id="WP_003324127.1">
    <property type="nucleotide sequence ID" value="NZ_ALPT02000118.1"/>
</dbReference>
<proteinExistence type="predicted"/>
<dbReference type="EMBL" id="ALPT02000118">
    <property type="protein sequence ID" value="KGA95643.1"/>
    <property type="molecule type" value="Genomic_DNA"/>
</dbReference>
<sequence length="92" mass="10710">MRADGEISKVEFSEYIREGEERKNELEKKLLILKQIGNPSKLLDKDIESMVMGYLYSDEVLVELIHRFISEVRVTDCGDVEVSYHFRELEAG</sequence>
<dbReference type="EMBL" id="JALP01000014">
    <property type="protein sequence ID" value="THG92204.1"/>
    <property type="molecule type" value="Genomic_DNA"/>
</dbReference>
<reference evidence="1 3" key="1">
    <citation type="journal article" date="2014" name="Genome Announc.">
        <title>Draft Genome Sequence of Bacillus alcalophilus AV1934, a Classic Alkaliphile Isolated from Human Feces in 1934.</title>
        <authorList>
            <person name="Attie O."/>
            <person name="Jayaprakash A."/>
            <person name="Shah H."/>
            <person name="Paulsen I.T."/>
            <person name="Morino M."/>
            <person name="Takahashi Y."/>
            <person name="Narumi I."/>
            <person name="Sachidanandam R."/>
            <person name="Satoh K."/>
            <person name="Ito M."/>
            <person name="Krulwich T.A."/>
        </authorList>
    </citation>
    <scope>NUCLEOTIDE SEQUENCE [LARGE SCALE GENOMIC DNA]</scope>
    <source>
        <strain evidence="1 3">AV1934</strain>
    </source>
</reference>
<comment type="caution">
    <text evidence="1">The sequence shown here is derived from an EMBL/GenBank/DDBJ whole genome shotgun (WGS) entry which is preliminary data.</text>
</comment>
<dbReference type="Proteomes" id="UP000002754">
    <property type="component" value="Unassembled WGS sequence"/>
</dbReference>
<dbReference type="Proteomes" id="UP000297014">
    <property type="component" value="Unassembled WGS sequence"/>
</dbReference>
<keyword evidence="3" id="KW-1185">Reference proteome</keyword>
<dbReference type="AlphaFoldDB" id="A0A094WIB4"/>
<reference evidence="2 4" key="2">
    <citation type="submission" date="2014-01" db="EMBL/GenBank/DDBJ databases">
        <title>Draft genome sequencing of Bacillus alcalophilus CGMCC 1.3604.</title>
        <authorList>
            <person name="Yang J."/>
            <person name="Diao L."/>
            <person name="Yang S."/>
        </authorList>
    </citation>
    <scope>NUCLEOTIDE SEQUENCE [LARGE SCALE GENOMIC DNA]</scope>
    <source>
        <strain evidence="2 4">CGMCC 1.3604</strain>
    </source>
</reference>
<evidence type="ECO:0000313" key="3">
    <source>
        <dbReference type="Proteomes" id="UP000002754"/>
    </source>
</evidence>
<name>A0A094WIB4_ALKAL</name>
<accession>A0A094WIB4</accession>
<evidence type="ECO:0000313" key="2">
    <source>
        <dbReference type="EMBL" id="THG92204.1"/>
    </source>
</evidence>
<protein>
    <submittedName>
        <fullName evidence="1">Uncharacterized protein</fullName>
    </submittedName>
</protein>